<comment type="caution">
    <text evidence="1">The sequence shown here is derived from an EMBL/GenBank/DDBJ whole genome shotgun (WGS) entry which is preliminary data.</text>
</comment>
<evidence type="ECO:0000313" key="1">
    <source>
        <dbReference type="EMBL" id="TCP27224.1"/>
    </source>
</evidence>
<protein>
    <submittedName>
        <fullName evidence="1">Uncharacterized protein</fullName>
    </submittedName>
</protein>
<dbReference type="Proteomes" id="UP000295733">
    <property type="component" value="Unassembled WGS sequence"/>
</dbReference>
<reference evidence="1 2" key="1">
    <citation type="submission" date="2019-03" db="EMBL/GenBank/DDBJ databases">
        <title>Genomic Encyclopedia of Type Strains, Phase IV (KMG-IV): sequencing the most valuable type-strain genomes for metagenomic binning, comparative biology and taxonomic classification.</title>
        <authorList>
            <person name="Goeker M."/>
        </authorList>
    </citation>
    <scope>NUCLEOTIDE SEQUENCE [LARGE SCALE GENOMIC DNA]</scope>
    <source>
        <strain evidence="1 2">DSM 2781</strain>
    </source>
</reference>
<dbReference type="EMBL" id="SLXL01000001">
    <property type="protein sequence ID" value="TCP27224.1"/>
    <property type="molecule type" value="Genomic_DNA"/>
</dbReference>
<accession>A0A4R2P023</accession>
<keyword evidence="2" id="KW-1185">Reference proteome</keyword>
<name>A0A4R2P023_RHOAD</name>
<gene>
    <name evidence="1" type="ORF">EV656_101127</name>
</gene>
<organism evidence="1 2">
    <name type="scientific">Rhodovulum adriaticum</name>
    <name type="common">Rhodopseudomonas adriatica</name>
    <dbReference type="NCBI Taxonomy" id="35804"/>
    <lineage>
        <taxon>Bacteria</taxon>
        <taxon>Pseudomonadati</taxon>
        <taxon>Pseudomonadota</taxon>
        <taxon>Alphaproteobacteria</taxon>
        <taxon>Rhodobacterales</taxon>
        <taxon>Paracoccaceae</taxon>
        <taxon>Rhodovulum</taxon>
    </lineage>
</organism>
<dbReference type="AlphaFoldDB" id="A0A4R2P023"/>
<evidence type="ECO:0000313" key="2">
    <source>
        <dbReference type="Proteomes" id="UP000295733"/>
    </source>
</evidence>
<sequence>MTTDRPADTITLRHGVPTPADLYLDGHPLSHLLGWDETLACLDRAIARLFTFFRAAQDRPDRTPLDIFLFEGGWVYAKRDGLAGPVLWLFLLEQLRAGMARRPLARLEIENDLHVPAEFLRAARDELGLVTPDPAGFPAHASAEIRDPRDRMGKWRWLWRSVLRVATTRPDPAVKGAQGRCLLISTASMQKHRYGTLIDDLHHQIGDGTRLIGVHPKERAWASDADYPPGVISAHRGGGPGAVLRAAWIGWRVMRRQRQLAPDMRRVDPVLASMLTYRYPHAFHAALHALCIEALVRRLRPAAFIRNGNYNTPDERRTNWACRRAGVPTIVVTPRSLSTRMPAMPMDYRRERDSLPVGYVVSDERSRALLHDWGVPDRDIALGSLEILAEETPQAPAEPGPVCALILLDNRRVSGTMIRQILDALPATNIRLLVRAHPLTPFSAQPDVLQALEGRDWEDVTGVLMRKVVRPDRTLAFSPCSGAGVDAVRCGAALVWMPYLSSNAPAHMDAIASTGTVCDGASDLPRHTAVLADPAALARQARTDRDTLRAALTPTHTPLVDAVCALIAARQGTPYTRSQDND</sequence>
<proteinExistence type="predicted"/>
<dbReference type="OrthoDB" id="9818329at2"/>
<dbReference type="RefSeq" id="WP_132598425.1">
    <property type="nucleotide sequence ID" value="NZ_NRRP01000001.1"/>
</dbReference>